<feature type="signal peptide" evidence="8">
    <location>
        <begin position="1"/>
        <end position="17"/>
    </location>
</feature>
<dbReference type="FunFam" id="2.40.10.10:FF:000036">
    <property type="entry name" value="Trypsin beta"/>
    <property type="match status" value="1"/>
</dbReference>
<dbReference type="InterPro" id="IPR009003">
    <property type="entry name" value="Peptidase_S1_PA"/>
</dbReference>
<dbReference type="AlphaFoldDB" id="A0A9N9WLP7"/>
<dbReference type="SMART" id="SM00020">
    <property type="entry name" value="Tryp_SPc"/>
    <property type="match status" value="1"/>
</dbReference>
<evidence type="ECO:0000313" key="11">
    <source>
        <dbReference type="Proteomes" id="UP001153620"/>
    </source>
</evidence>
<feature type="chain" id="PRO_5040485775" description="Peptidase S1 domain-containing protein" evidence="8">
    <location>
        <begin position="18"/>
        <end position="380"/>
    </location>
</feature>
<dbReference type="OrthoDB" id="6357057at2759"/>
<keyword evidence="5" id="KW-1015">Disulfide bond</keyword>
<dbReference type="FunFam" id="2.40.10.10:FF:000068">
    <property type="entry name" value="transmembrane protease serine 2"/>
    <property type="match status" value="1"/>
</dbReference>
<keyword evidence="4 7" id="KW-0720">Serine protease</keyword>
<comment type="subcellular location">
    <subcellularLocation>
        <location evidence="1">Secreted</location>
        <location evidence="1">Extracellular space</location>
    </subcellularLocation>
</comment>
<comment type="similarity">
    <text evidence="6">Belongs to the peptidase S1 family. CLIP subfamily.</text>
</comment>
<dbReference type="InterPro" id="IPR033116">
    <property type="entry name" value="TRYPSIN_SER"/>
</dbReference>
<evidence type="ECO:0000256" key="6">
    <source>
        <dbReference type="ARBA" id="ARBA00024195"/>
    </source>
</evidence>
<dbReference type="GO" id="GO:0006508">
    <property type="term" value="P:proteolysis"/>
    <property type="evidence" value="ECO:0007669"/>
    <property type="project" value="UniProtKB-KW"/>
</dbReference>
<name>A0A9N9WLP7_9DIPT</name>
<dbReference type="PROSITE" id="PS00135">
    <property type="entry name" value="TRYPSIN_SER"/>
    <property type="match status" value="1"/>
</dbReference>
<evidence type="ECO:0000313" key="10">
    <source>
        <dbReference type="EMBL" id="CAG9798204.1"/>
    </source>
</evidence>
<keyword evidence="8" id="KW-0732">Signal</keyword>
<sequence>MWIKHLIMLYTISLSFSASNIFTIDQDKYLGDSCGLWNGLNGTCVKAKECNTIRKGNSITRCEFDFNTLIVCCPNIEENQSETTIISTFRKTTEFQDNVRADNEETAYPELLNLHNPRFDKMLCKNVKTELKFVQNIVGGSMVEVAEFPYQVILGYLKDNKIEFNCGGSLIANNLVLTAAHCVNKLQPEVVRLGRTSLVDNEDDYGPVVDVGIKKIIFHKDYNLIRKTHDIALIQLNNPVEYSYFIKPICLSQNDDIWSKNLTVSGYGIMNTDKNIKSNWLMKATVQEYDFDDCRKEYEELNKTVVKSQMCAIGLNGADACSGDSGGPLIYEEDSQDRLIGITSYSIGCGSEFPAVYTRIGEFLKWIELNVNKLDQDSNS</sequence>
<dbReference type="GO" id="GO:0004252">
    <property type="term" value="F:serine-type endopeptidase activity"/>
    <property type="evidence" value="ECO:0007669"/>
    <property type="project" value="InterPro"/>
</dbReference>
<dbReference type="SUPFAM" id="SSF50494">
    <property type="entry name" value="Trypsin-like serine proteases"/>
    <property type="match status" value="1"/>
</dbReference>
<dbReference type="InterPro" id="IPR001314">
    <property type="entry name" value="Peptidase_S1A"/>
</dbReference>
<evidence type="ECO:0000256" key="7">
    <source>
        <dbReference type="RuleBase" id="RU363034"/>
    </source>
</evidence>
<protein>
    <recommendedName>
        <fullName evidence="9">Peptidase S1 domain-containing protein</fullName>
    </recommendedName>
</protein>
<evidence type="ECO:0000256" key="5">
    <source>
        <dbReference type="ARBA" id="ARBA00023157"/>
    </source>
</evidence>
<dbReference type="PROSITE" id="PS00134">
    <property type="entry name" value="TRYPSIN_HIS"/>
    <property type="match status" value="1"/>
</dbReference>
<evidence type="ECO:0000256" key="4">
    <source>
        <dbReference type="ARBA" id="ARBA00022825"/>
    </source>
</evidence>
<gene>
    <name evidence="10" type="ORF">CHIRRI_LOCUS1189</name>
</gene>
<dbReference type="Gene3D" id="2.40.10.10">
    <property type="entry name" value="Trypsin-like serine proteases"/>
    <property type="match status" value="2"/>
</dbReference>
<evidence type="ECO:0000256" key="3">
    <source>
        <dbReference type="ARBA" id="ARBA00022801"/>
    </source>
</evidence>
<evidence type="ECO:0000256" key="2">
    <source>
        <dbReference type="ARBA" id="ARBA00022670"/>
    </source>
</evidence>
<dbReference type="PANTHER" id="PTHR24252:SF7">
    <property type="entry name" value="HYALIN"/>
    <property type="match status" value="1"/>
</dbReference>
<reference evidence="10" key="2">
    <citation type="submission" date="2022-10" db="EMBL/GenBank/DDBJ databases">
        <authorList>
            <consortium name="ENA_rothamsted_submissions"/>
            <consortium name="culmorum"/>
            <person name="King R."/>
        </authorList>
    </citation>
    <scope>NUCLEOTIDE SEQUENCE</scope>
</reference>
<keyword evidence="11" id="KW-1185">Reference proteome</keyword>
<organism evidence="10 11">
    <name type="scientific">Chironomus riparius</name>
    <dbReference type="NCBI Taxonomy" id="315576"/>
    <lineage>
        <taxon>Eukaryota</taxon>
        <taxon>Metazoa</taxon>
        <taxon>Ecdysozoa</taxon>
        <taxon>Arthropoda</taxon>
        <taxon>Hexapoda</taxon>
        <taxon>Insecta</taxon>
        <taxon>Pterygota</taxon>
        <taxon>Neoptera</taxon>
        <taxon>Endopterygota</taxon>
        <taxon>Diptera</taxon>
        <taxon>Nematocera</taxon>
        <taxon>Chironomoidea</taxon>
        <taxon>Chironomidae</taxon>
        <taxon>Chironominae</taxon>
        <taxon>Chironomus</taxon>
    </lineage>
</organism>
<dbReference type="Pfam" id="PF00089">
    <property type="entry name" value="Trypsin"/>
    <property type="match status" value="1"/>
</dbReference>
<accession>A0A9N9WLP7</accession>
<dbReference type="PRINTS" id="PR00722">
    <property type="entry name" value="CHYMOTRYPSIN"/>
</dbReference>
<dbReference type="EMBL" id="OU895877">
    <property type="protein sequence ID" value="CAG9798204.1"/>
    <property type="molecule type" value="Genomic_DNA"/>
</dbReference>
<keyword evidence="3 7" id="KW-0378">Hydrolase</keyword>
<evidence type="ECO:0000259" key="9">
    <source>
        <dbReference type="PROSITE" id="PS50240"/>
    </source>
</evidence>
<evidence type="ECO:0000256" key="8">
    <source>
        <dbReference type="SAM" id="SignalP"/>
    </source>
</evidence>
<feature type="domain" description="Peptidase S1" evidence="9">
    <location>
        <begin position="137"/>
        <end position="372"/>
    </location>
</feature>
<dbReference type="CDD" id="cd00190">
    <property type="entry name" value="Tryp_SPc"/>
    <property type="match status" value="1"/>
</dbReference>
<dbReference type="PANTHER" id="PTHR24252">
    <property type="entry name" value="ACROSIN-RELATED"/>
    <property type="match status" value="1"/>
</dbReference>
<dbReference type="Proteomes" id="UP001153620">
    <property type="component" value="Chromosome 1"/>
</dbReference>
<dbReference type="PROSITE" id="PS50240">
    <property type="entry name" value="TRYPSIN_DOM"/>
    <property type="match status" value="1"/>
</dbReference>
<evidence type="ECO:0000256" key="1">
    <source>
        <dbReference type="ARBA" id="ARBA00004239"/>
    </source>
</evidence>
<dbReference type="InterPro" id="IPR043504">
    <property type="entry name" value="Peptidase_S1_PA_chymotrypsin"/>
</dbReference>
<dbReference type="InterPro" id="IPR018114">
    <property type="entry name" value="TRYPSIN_HIS"/>
</dbReference>
<keyword evidence="2 7" id="KW-0645">Protease</keyword>
<reference evidence="10" key="1">
    <citation type="submission" date="2022-01" db="EMBL/GenBank/DDBJ databases">
        <authorList>
            <person name="King R."/>
        </authorList>
    </citation>
    <scope>NUCLEOTIDE SEQUENCE</scope>
</reference>
<dbReference type="InterPro" id="IPR001254">
    <property type="entry name" value="Trypsin_dom"/>
</dbReference>
<proteinExistence type="inferred from homology"/>
<dbReference type="GO" id="GO:0005576">
    <property type="term" value="C:extracellular region"/>
    <property type="evidence" value="ECO:0007669"/>
    <property type="project" value="UniProtKB-SubCell"/>
</dbReference>